<comment type="caution">
    <text evidence="3">The sequence shown here is derived from an EMBL/GenBank/DDBJ whole genome shotgun (WGS) entry which is preliminary data.</text>
</comment>
<feature type="transmembrane region" description="Helical" evidence="1">
    <location>
        <begin position="6"/>
        <end position="24"/>
    </location>
</feature>
<protein>
    <submittedName>
        <fullName evidence="3">CPBP family intramembrane metalloprotease</fullName>
    </submittedName>
</protein>
<dbReference type="GO" id="GO:0004175">
    <property type="term" value="F:endopeptidase activity"/>
    <property type="evidence" value="ECO:0007669"/>
    <property type="project" value="UniProtKB-ARBA"/>
</dbReference>
<proteinExistence type="predicted"/>
<feature type="transmembrane region" description="Helical" evidence="1">
    <location>
        <begin position="110"/>
        <end position="131"/>
    </location>
</feature>
<keyword evidence="1" id="KW-0472">Membrane</keyword>
<dbReference type="GO" id="GO:0006508">
    <property type="term" value="P:proteolysis"/>
    <property type="evidence" value="ECO:0007669"/>
    <property type="project" value="UniProtKB-KW"/>
</dbReference>
<feature type="transmembrane region" description="Helical" evidence="1">
    <location>
        <begin position="253"/>
        <end position="273"/>
    </location>
</feature>
<evidence type="ECO:0000313" key="4">
    <source>
        <dbReference type="Proteomes" id="UP000441336"/>
    </source>
</evidence>
<sequence>MLFDIATLLLWGLLWGLLCLVLGAPRLVVAPRLLGLAAAACALHALVLVLPSFTYWALATGFTLPASWTNPLYHPVTWTNKVAGLLLSAGLVYGLRWVKPAEAGLKRPQALRAVAPVVVASVALVFADAYFSRHAFTHLWWNERVFFALVPGLEEELFYRGVLLGLLSRVFPRTISLPGTRTSWGGVVGILLFVLGHGLKFPGNIWLPLADGSGVQLLPYWWAGLLRFSLTDVVFQLVMGTLFLWVRERTGSVWAAAATHCLINSTLLVGHLLS</sequence>
<feature type="transmembrane region" description="Helical" evidence="1">
    <location>
        <begin position="221"/>
        <end position="246"/>
    </location>
</feature>
<reference evidence="3 4" key="1">
    <citation type="submission" date="2019-12" db="EMBL/GenBank/DDBJ databases">
        <title>Hymenobacter sp. HMF4947 Genome sequencing and assembly.</title>
        <authorList>
            <person name="Kang H."/>
            <person name="Cha I."/>
            <person name="Kim H."/>
            <person name="Joh K."/>
        </authorList>
    </citation>
    <scope>NUCLEOTIDE SEQUENCE [LARGE SCALE GENOMIC DNA]</scope>
    <source>
        <strain evidence="3 4">HMF4947</strain>
    </source>
</reference>
<accession>A0A7K1TEK3</accession>
<dbReference type="AlphaFoldDB" id="A0A7K1TEK3"/>
<feature type="domain" description="CAAX prenyl protease 2/Lysostaphin resistance protein A-like" evidence="2">
    <location>
        <begin position="145"/>
        <end position="265"/>
    </location>
</feature>
<feature type="transmembrane region" description="Helical" evidence="1">
    <location>
        <begin position="184"/>
        <end position="201"/>
    </location>
</feature>
<organism evidence="3 4">
    <name type="scientific">Hymenobacter ginkgonis</name>
    <dbReference type="NCBI Taxonomy" id="2682976"/>
    <lineage>
        <taxon>Bacteria</taxon>
        <taxon>Pseudomonadati</taxon>
        <taxon>Bacteroidota</taxon>
        <taxon>Cytophagia</taxon>
        <taxon>Cytophagales</taxon>
        <taxon>Hymenobacteraceae</taxon>
        <taxon>Hymenobacter</taxon>
    </lineage>
</organism>
<keyword evidence="1" id="KW-1133">Transmembrane helix</keyword>
<dbReference type="InterPro" id="IPR003675">
    <property type="entry name" value="Rce1/LyrA-like_dom"/>
</dbReference>
<dbReference type="RefSeq" id="WP_157564611.1">
    <property type="nucleotide sequence ID" value="NZ_WQKZ01000002.1"/>
</dbReference>
<keyword evidence="4" id="KW-1185">Reference proteome</keyword>
<feature type="transmembrane region" description="Helical" evidence="1">
    <location>
        <begin position="78"/>
        <end position="98"/>
    </location>
</feature>
<keyword evidence="3" id="KW-0378">Hydrolase</keyword>
<evidence type="ECO:0000313" key="3">
    <source>
        <dbReference type="EMBL" id="MVN76571.1"/>
    </source>
</evidence>
<feature type="transmembrane region" description="Helical" evidence="1">
    <location>
        <begin position="36"/>
        <end position="58"/>
    </location>
</feature>
<dbReference type="EMBL" id="WQKZ01000002">
    <property type="protein sequence ID" value="MVN76571.1"/>
    <property type="molecule type" value="Genomic_DNA"/>
</dbReference>
<evidence type="ECO:0000256" key="1">
    <source>
        <dbReference type="SAM" id="Phobius"/>
    </source>
</evidence>
<gene>
    <name evidence="3" type="ORF">GO988_09575</name>
</gene>
<dbReference type="Pfam" id="PF02517">
    <property type="entry name" value="Rce1-like"/>
    <property type="match status" value="1"/>
</dbReference>
<keyword evidence="1" id="KW-0812">Transmembrane</keyword>
<dbReference type="GO" id="GO:0008237">
    <property type="term" value="F:metallopeptidase activity"/>
    <property type="evidence" value="ECO:0007669"/>
    <property type="project" value="UniProtKB-KW"/>
</dbReference>
<dbReference type="Proteomes" id="UP000441336">
    <property type="component" value="Unassembled WGS sequence"/>
</dbReference>
<dbReference type="GO" id="GO:0080120">
    <property type="term" value="P:CAAX-box protein maturation"/>
    <property type="evidence" value="ECO:0007669"/>
    <property type="project" value="UniProtKB-ARBA"/>
</dbReference>
<keyword evidence="3" id="KW-0482">Metalloprotease</keyword>
<evidence type="ECO:0000259" key="2">
    <source>
        <dbReference type="Pfam" id="PF02517"/>
    </source>
</evidence>
<keyword evidence="3" id="KW-0645">Protease</keyword>
<name>A0A7K1TEK3_9BACT</name>